<keyword evidence="3" id="KW-1185">Reference proteome</keyword>
<evidence type="ECO:0000256" key="1">
    <source>
        <dbReference type="SAM" id="MobiDB-lite"/>
    </source>
</evidence>
<accession>A0A7W7SQF5</accession>
<feature type="compositionally biased region" description="Low complexity" evidence="1">
    <location>
        <begin position="148"/>
        <end position="163"/>
    </location>
</feature>
<proteinExistence type="predicted"/>
<dbReference type="EMBL" id="JACHJW010000001">
    <property type="protein sequence ID" value="MBB4958926.1"/>
    <property type="molecule type" value="Genomic_DNA"/>
</dbReference>
<reference evidence="2 3" key="1">
    <citation type="submission" date="2020-08" db="EMBL/GenBank/DDBJ databases">
        <title>Sequencing the genomes of 1000 actinobacteria strains.</title>
        <authorList>
            <person name="Klenk H.-P."/>
        </authorList>
    </citation>
    <scope>NUCLEOTIDE SEQUENCE [LARGE SCALE GENOMIC DNA]</scope>
    <source>
        <strain evidence="2 3">DSM 45886</strain>
    </source>
</reference>
<gene>
    <name evidence="2" type="ORF">FHR38_002659</name>
</gene>
<dbReference type="AlphaFoldDB" id="A0A7W7SQF5"/>
<feature type="region of interest" description="Disordered" evidence="1">
    <location>
        <begin position="115"/>
        <end position="166"/>
    </location>
</feature>
<protein>
    <submittedName>
        <fullName evidence="2">Uncharacterized protein</fullName>
    </submittedName>
</protein>
<comment type="caution">
    <text evidence="2">The sequence shown here is derived from an EMBL/GenBank/DDBJ whole genome shotgun (WGS) entry which is preliminary data.</text>
</comment>
<sequence length="189" mass="20209">MDANDLLMGGGIKSAAFPDQQYGTTVGGPIVREPQVRQQTDFDSGKPKVYDDGKPVMQIIVHVKTTQRDPMTPTDDGVRALYLRGQIQQAVRDAVRAAGAPGLLVGGELHVTYVRDEPNSRGRGKPKKVYEARYTPPPSQGNNALMGDAPDSPAPQAATTAPAGVDQAIWDQMSGEQRTKLLAAMGVNQ</sequence>
<dbReference type="RefSeq" id="WP_184534941.1">
    <property type="nucleotide sequence ID" value="NZ_JACHJW010000001.1"/>
</dbReference>
<name>A0A7W7SQF5_9ACTN</name>
<organism evidence="2 3">
    <name type="scientific">Micromonospora polyrhachis</name>
    <dbReference type="NCBI Taxonomy" id="1282883"/>
    <lineage>
        <taxon>Bacteria</taxon>
        <taxon>Bacillati</taxon>
        <taxon>Actinomycetota</taxon>
        <taxon>Actinomycetes</taxon>
        <taxon>Micromonosporales</taxon>
        <taxon>Micromonosporaceae</taxon>
        <taxon>Micromonospora</taxon>
    </lineage>
</organism>
<dbReference type="Proteomes" id="UP000578819">
    <property type="component" value="Unassembled WGS sequence"/>
</dbReference>
<evidence type="ECO:0000313" key="3">
    <source>
        <dbReference type="Proteomes" id="UP000578819"/>
    </source>
</evidence>
<evidence type="ECO:0000313" key="2">
    <source>
        <dbReference type="EMBL" id="MBB4958926.1"/>
    </source>
</evidence>